<evidence type="ECO:0000313" key="2">
    <source>
        <dbReference type="Proteomes" id="UP000790709"/>
    </source>
</evidence>
<name>A0ACB8B6N8_9AGAM</name>
<dbReference type="EMBL" id="MU266541">
    <property type="protein sequence ID" value="KAH7921129.1"/>
    <property type="molecule type" value="Genomic_DNA"/>
</dbReference>
<gene>
    <name evidence="1" type="ORF">BV22DRAFT_1039001</name>
</gene>
<proteinExistence type="predicted"/>
<dbReference type="Proteomes" id="UP000790709">
    <property type="component" value="Unassembled WGS sequence"/>
</dbReference>
<sequence length="397" mass="43729">MSWRTFVSVFIPFPATFFAMAALALRPDTTFARRMLLPFTLTFALRAVLAFDPSGGDPAKANVNQPFYMMAFMMSMRCIDWAIRKEPLTRSDGASASTKHKIIHRPARPTRLYPSQLFWDTCDLATNLRGIGWAGYPTTYIPQSSRSVTRTPFLRQTLLSLCLHACLCDALQHSVQFFSPDTFGSPAGGTIFDSALPPMARYARSTLTTLLFGWSIYAIAQATYDFATIVAVLVLRQRPAQWPPLFDAPWRATSLAELWGRRWHQSNRIFLIGVGAKPASYVFGRAGGVLGAFALSGVMHDFGLRAVGRGSDFGAVVGFFVVMGVGALLEALWARAFGGKGRGSGWLGWLWTVGWVTGWGNMLVEAWLTRGAAGTTVFPPLYSPTKLAVALVTDWWL</sequence>
<keyword evidence="2" id="KW-1185">Reference proteome</keyword>
<comment type="caution">
    <text evidence="1">The sequence shown here is derived from an EMBL/GenBank/DDBJ whole genome shotgun (WGS) entry which is preliminary data.</text>
</comment>
<organism evidence="1 2">
    <name type="scientific">Leucogyrophana mollusca</name>
    <dbReference type="NCBI Taxonomy" id="85980"/>
    <lineage>
        <taxon>Eukaryota</taxon>
        <taxon>Fungi</taxon>
        <taxon>Dikarya</taxon>
        <taxon>Basidiomycota</taxon>
        <taxon>Agaricomycotina</taxon>
        <taxon>Agaricomycetes</taxon>
        <taxon>Agaricomycetidae</taxon>
        <taxon>Boletales</taxon>
        <taxon>Boletales incertae sedis</taxon>
        <taxon>Leucogyrophana</taxon>
    </lineage>
</organism>
<accession>A0ACB8B6N8</accession>
<protein>
    <submittedName>
        <fullName evidence="1">Uncharacterized protein</fullName>
    </submittedName>
</protein>
<evidence type="ECO:0000313" key="1">
    <source>
        <dbReference type="EMBL" id="KAH7921129.1"/>
    </source>
</evidence>
<reference evidence="1" key="1">
    <citation type="journal article" date="2021" name="New Phytol.">
        <title>Evolutionary innovations through gain and loss of genes in the ectomycorrhizal Boletales.</title>
        <authorList>
            <person name="Wu G."/>
            <person name="Miyauchi S."/>
            <person name="Morin E."/>
            <person name="Kuo A."/>
            <person name="Drula E."/>
            <person name="Varga T."/>
            <person name="Kohler A."/>
            <person name="Feng B."/>
            <person name="Cao Y."/>
            <person name="Lipzen A."/>
            <person name="Daum C."/>
            <person name="Hundley H."/>
            <person name="Pangilinan J."/>
            <person name="Johnson J."/>
            <person name="Barry K."/>
            <person name="LaButti K."/>
            <person name="Ng V."/>
            <person name="Ahrendt S."/>
            <person name="Min B."/>
            <person name="Choi I.G."/>
            <person name="Park H."/>
            <person name="Plett J.M."/>
            <person name="Magnuson J."/>
            <person name="Spatafora J.W."/>
            <person name="Nagy L.G."/>
            <person name="Henrissat B."/>
            <person name="Grigoriev I.V."/>
            <person name="Yang Z.L."/>
            <person name="Xu J."/>
            <person name="Martin F.M."/>
        </authorList>
    </citation>
    <scope>NUCLEOTIDE SEQUENCE</scope>
    <source>
        <strain evidence="1">KUC20120723A-06</strain>
    </source>
</reference>